<accession>A0AAD9IG46</accession>
<evidence type="ECO:0000256" key="2">
    <source>
        <dbReference type="ARBA" id="ARBA00022777"/>
    </source>
</evidence>
<dbReference type="GO" id="GO:0005524">
    <property type="term" value="F:ATP binding"/>
    <property type="evidence" value="ECO:0007669"/>
    <property type="project" value="InterPro"/>
</dbReference>
<dbReference type="Gene3D" id="3.30.420.40">
    <property type="match status" value="1"/>
</dbReference>
<evidence type="ECO:0008006" key="5">
    <source>
        <dbReference type="Google" id="ProtNLM"/>
    </source>
</evidence>
<organism evidence="3 4">
    <name type="scientific">Prototheca wickerhamii</name>
    <dbReference type="NCBI Taxonomy" id="3111"/>
    <lineage>
        <taxon>Eukaryota</taxon>
        <taxon>Viridiplantae</taxon>
        <taxon>Chlorophyta</taxon>
        <taxon>core chlorophytes</taxon>
        <taxon>Trebouxiophyceae</taxon>
        <taxon>Chlorellales</taxon>
        <taxon>Chlorellaceae</taxon>
        <taxon>Prototheca</taxon>
    </lineage>
</organism>
<reference evidence="3" key="1">
    <citation type="submission" date="2021-01" db="EMBL/GenBank/DDBJ databases">
        <authorList>
            <person name="Eckstrom K.M.E."/>
        </authorList>
    </citation>
    <scope>NUCLEOTIDE SEQUENCE</scope>
    <source>
        <strain evidence="3">UVCC 0001</strain>
    </source>
</reference>
<name>A0AAD9IG46_PROWI</name>
<keyword evidence="1" id="KW-0808">Transferase</keyword>
<dbReference type="NCBIfam" id="TIGR00749">
    <property type="entry name" value="glk"/>
    <property type="match status" value="1"/>
</dbReference>
<dbReference type="GO" id="GO:0004340">
    <property type="term" value="F:glucokinase activity"/>
    <property type="evidence" value="ECO:0007669"/>
    <property type="project" value="InterPro"/>
</dbReference>
<dbReference type="SUPFAM" id="SSF53067">
    <property type="entry name" value="Actin-like ATPase domain"/>
    <property type="match status" value="1"/>
</dbReference>
<keyword evidence="2" id="KW-0418">Kinase</keyword>
<dbReference type="InterPro" id="IPR003836">
    <property type="entry name" value="Glucokinase"/>
</dbReference>
<evidence type="ECO:0000313" key="3">
    <source>
        <dbReference type="EMBL" id="KAK2076976.1"/>
    </source>
</evidence>
<evidence type="ECO:0000256" key="1">
    <source>
        <dbReference type="ARBA" id="ARBA00022679"/>
    </source>
</evidence>
<dbReference type="PANTHER" id="PTHR47363:SF1">
    <property type="entry name" value="GLUCOKINASE"/>
    <property type="match status" value="1"/>
</dbReference>
<dbReference type="Proteomes" id="UP001255856">
    <property type="component" value="Unassembled WGS sequence"/>
</dbReference>
<protein>
    <recommendedName>
        <fullName evidence="5">Glucokinase</fullName>
    </recommendedName>
</protein>
<dbReference type="Pfam" id="PF02685">
    <property type="entry name" value="Glucokinase"/>
    <property type="match status" value="1"/>
</dbReference>
<dbReference type="GO" id="GO:0006096">
    <property type="term" value="P:glycolytic process"/>
    <property type="evidence" value="ECO:0007669"/>
    <property type="project" value="InterPro"/>
</dbReference>
<keyword evidence="4" id="KW-1185">Reference proteome</keyword>
<dbReference type="EMBL" id="JASFZW010000008">
    <property type="protein sequence ID" value="KAK2076976.1"/>
    <property type="molecule type" value="Genomic_DNA"/>
</dbReference>
<dbReference type="InterPro" id="IPR043129">
    <property type="entry name" value="ATPase_NBD"/>
</dbReference>
<sequence length="348" mass="37728">MSSRRSASVIVADIGGTNCRFQVWQLDDVLRPSRLALEKFLPTKDYATFMDALGALLADKALAQQKPQSAAFACAGPVVKGRCEMTNLGWTVDAAEVEKVYDIKATVLNDFEAVGYGVPVLTDANLLVLHDAPVDDQGPKAVLGPGTGLGEAQLFWDADLGNYRVLPSEGAHATFAPRGWKQRALQAHVQNERGHCSVERVGCGDGLRRIYDFLGTDEVSQYPGRDLTCKKDPAEISGAALDGSDPRAAEALDIFLSIIGAEAGQMALRGLTTGGVYICGGIFPKVLDRVKMGGVLEAFLWRESRFHDKVLKRIPLYVVLEEKVGLLGTREQAIRLLLQEREDIANST</sequence>
<dbReference type="AlphaFoldDB" id="A0AAD9IG46"/>
<proteinExistence type="predicted"/>
<dbReference type="PANTHER" id="PTHR47363">
    <property type="entry name" value="GLUCOKINASE"/>
    <property type="match status" value="1"/>
</dbReference>
<dbReference type="CDD" id="cd24008">
    <property type="entry name" value="ASKHA_NBD_GLK"/>
    <property type="match status" value="1"/>
</dbReference>
<dbReference type="Gene3D" id="3.40.367.20">
    <property type="match status" value="1"/>
</dbReference>
<comment type="caution">
    <text evidence="3">The sequence shown here is derived from an EMBL/GenBank/DDBJ whole genome shotgun (WGS) entry which is preliminary data.</text>
</comment>
<gene>
    <name evidence="3" type="ORF">QBZ16_005204</name>
</gene>
<evidence type="ECO:0000313" key="4">
    <source>
        <dbReference type="Proteomes" id="UP001255856"/>
    </source>
</evidence>
<dbReference type="GO" id="GO:0005536">
    <property type="term" value="F:D-glucose binding"/>
    <property type="evidence" value="ECO:0007669"/>
    <property type="project" value="InterPro"/>
</dbReference>